<evidence type="ECO:0000259" key="4">
    <source>
        <dbReference type="PROSITE" id="PS01124"/>
    </source>
</evidence>
<evidence type="ECO:0000256" key="1">
    <source>
        <dbReference type="ARBA" id="ARBA00023015"/>
    </source>
</evidence>
<accession>R8AWW3</accession>
<dbReference type="InterPro" id="IPR018060">
    <property type="entry name" value="HTH_AraC"/>
</dbReference>
<dbReference type="GO" id="GO:0000976">
    <property type="term" value="F:transcription cis-regulatory region binding"/>
    <property type="evidence" value="ECO:0007669"/>
    <property type="project" value="TreeGrafter"/>
</dbReference>
<dbReference type="AlphaFoldDB" id="R8AWW3"/>
<keyword evidence="2" id="KW-0238">DNA-binding</keyword>
<dbReference type="PATRIC" id="fig|1318628.3.peg.3364"/>
<dbReference type="EMBL" id="ASAD01000022">
    <property type="protein sequence ID" value="EON90807.1"/>
    <property type="molecule type" value="Genomic_DNA"/>
</dbReference>
<dbReference type="RefSeq" id="WP_012139578.1">
    <property type="nucleotide sequence ID" value="NZ_KE007329.1"/>
</dbReference>
<dbReference type="SUPFAM" id="SSF46689">
    <property type="entry name" value="Homeodomain-like"/>
    <property type="match status" value="1"/>
</dbReference>
<organism evidence="5 6">
    <name type="scientific">Marinobacter lipolyticus SM19</name>
    <dbReference type="NCBI Taxonomy" id="1318628"/>
    <lineage>
        <taxon>Bacteria</taxon>
        <taxon>Pseudomonadati</taxon>
        <taxon>Pseudomonadota</taxon>
        <taxon>Gammaproteobacteria</taxon>
        <taxon>Pseudomonadales</taxon>
        <taxon>Marinobacteraceae</taxon>
        <taxon>Marinobacter</taxon>
    </lineage>
</organism>
<protein>
    <submittedName>
        <fullName evidence="5">AraC family transcriptional regulator</fullName>
    </submittedName>
</protein>
<dbReference type="HOGENOM" id="CLU_047522_1_3_6"/>
<dbReference type="GO" id="GO:0005829">
    <property type="term" value="C:cytosol"/>
    <property type="evidence" value="ECO:0007669"/>
    <property type="project" value="TreeGrafter"/>
</dbReference>
<dbReference type="Gene3D" id="1.10.10.60">
    <property type="entry name" value="Homeodomain-like"/>
    <property type="match status" value="1"/>
</dbReference>
<evidence type="ECO:0000256" key="2">
    <source>
        <dbReference type="ARBA" id="ARBA00023125"/>
    </source>
</evidence>
<gene>
    <name evidence="5" type="ORF">MARLIPOL_16844</name>
</gene>
<keyword evidence="3" id="KW-0804">Transcription</keyword>
<keyword evidence="1" id="KW-0805">Transcription regulation</keyword>
<dbReference type="eggNOG" id="COG2207">
    <property type="taxonomic scope" value="Bacteria"/>
</dbReference>
<dbReference type="InterPro" id="IPR032687">
    <property type="entry name" value="AraC-type_N"/>
</dbReference>
<dbReference type="InterPro" id="IPR009057">
    <property type="entry name" value="Homeodomain-like_sf"/>
</dbReference>
<keyword evidence="6" id="KW-1185">Reference proteome</keyword>
<comment type="caution">
    <text evidence="5">The sequence shown here is derived from an EMBL/GenBank/DDBJ whole genome shotgun (WGS) entry which is preliminary data.</text>
</comment>
<evidence type="ECO:0000256" key="3">
    <source>
        <dbReference type="ARBA" id="ARBA00023163"/>
    </source>
</evidence>
<dbReference type="Proteomes" id="UP000016540">
    <property type="component" value="Unassembled WGS sequence"/>
</dbReference>
<name>R8AWW3_9GAMM</name>
<dbReference type="PANTHER" id="PTHR47894:SF1">
    <property type="entry name" value="HTH-TYPE TRANSCRIPTIONAL REGULATOR VQSM"/>
    <property type="match status" value="1"/>
</dbReference>
<sequence length="356" mass="40377">MQSDSQNGGVNDDGAFVLSGLLQHLLTLAEQFGLSYSSILNETGLPPEYLIDPNQMVPMRYLESVLNAGVKHTGDDLLGLHLSEFSQPESFGVAGYIVRACGTLREVIEMCMRYEHLVSNVGSTSFEFNPGQVAWTWNLATTNPEFRLQAVDYMLGSLATVRVHLPNVRHWDFDCVLLQRGAPETTHQLREYERVFRCPVHFNQPMNGLVFPLAHLDAPLLHSNSAMRDVLESHARFLESKQTEPDFLGNARSILKTMVMRGKPSRSELANALGMSSRHLLRRLNVEGTSYRALLDELREEMARKLLLESNESIEAIAHRLQYTESQSFIRWFKACHGMTPSQFRQQAVNRDNEER</sequence>
<dbReference type="SMART" id="SM00342">
    <property type="entry name" value="HTH_ARAC"/>
    <property type="match status" value="1"/>
</dbReference>
<dbReference type="PROSITE" id="PS01124">
    <property type="entry name" value="HTH_ARAC_FAMILY_2"/>
    <property type="match status" value="1"/>
</dbReference>
<evidence type="ECO:0000313" key="6">
    <source>
        <dbReference type="Proteomes" id="UP000016540"/>
    </source>
</evidence>
<dbReference type="PANTHER" id="PTHR47894">
    <property type="entry name" value="HTH-TYPE TRANSCRIPTIONAL REGULATOR GADX"/>
    <property type="match status" value="1"/>
</dbReference>
<proteinExistence type="predicted"/>
<reference evidence="5 6" key="1">
    <citation type="journal article" date="2013" name="Genome Announc.">
        <title>Draft Genome Sequence of the Moderately Halophilic Bacterium Marinobacter lipolyticus Strain SM19.</title>
        <authorList>
            <person name="Papke R.T."/>
            <person name="de la Haba R.R."/>
            <person name="Infante-Dominguez C."/>
            <person name="Perez D."/>
            <person name="Sanchez-Porro C."/>
            <person name="Lapierre P."/>
            <person name="Ventosa A."/>
        </authorList>
    </citation>
    <scope>NUCLEOTIDE SEQUENCE [LARGE SCALE GENOMIC DNA]</scope>
    <source>
        <strain evidence="5 6">SM19</strain>
    </source>
</reference>
<dbReference type="Pfam" id="PF12833">
    <property type="entry name" value="HTH_18"/>
    <property type="match status" value="1"/>
</dbReference>
<dbReference type="STRING" id="1318628.MARLIPOL_16844"/>
<dbReference type="Pfam" id="PF12625">
    <property type="entry name" value="Arabinose_bd"/>
    <property type="match status" value="1"/>
</dbReference>
<dbReference type="GO" id="GO:0003700">
    <property type="term" value="F:DNA-binding transcription factor activity"/>
    <property type="evidence" value="ECO:0007669"/>
    <property type="project" value="InterPro"/>
</dbReference>
<evidence type="ECO:0000313" key="5">
    <source>
        <dbReference type="EMBL" id="EON90807.1"/>
    </source>
</evidence>
<feature type="domain" description="HTH araC/xylS-type" evidence="4">
    <location>
        <begin position="249"/>
        <end position="347"/>
    </location>
</feature>